<feature type="transmembrane region" description="Helical" evidence="1">
    <location>
        <begin position="77"/>
        <end position="97"/>
    </location>
</feature>
<name>A0ABS8YRF1_9RHOB</name>
<dbReference type="Proteomes" id="UP001521181">
    <property type="component" value="Unassembled WGS sequence"/>
</dbReference>
<keyword evidence="1" id="KW-1133">Transmembrane helix</keyword>
<dbReference type="NCBIfam" id="NF033773">
    <property type="entry name" value="tellur_TrgA"/>
    <property type="match status" value="1"/>
</dbReference>
<dbReference type="RefSeq" id="WP_233675478.1">
    <property type="nucleotide sequence ID" value="NZ_JAJUOS010000002.1"/>
</dbReference>
<keyword evidence="1" id="KW-0472">Membrane</keyword>
<proteinExistence type="predicted"/>
<dbReference type="InterPro" id="IPR047784">
    <property type="entry name" value="TrgA"/>
</dbReference>
<organism evidence="2 3">
    <name type="scientific">Rhodobacter flavimaris</name>
    <dbReference type="NCBI Taxonomy" id="2907145"/>
    <lineage>
        <taxon>Bacteria</taxon>
        <taxon>Pseudomonadati</taxon>
        <taxon>Pseudomonadota</taxon>
        <taxon>Alphaproteobacteria</taxon>
        <taxon>Rhodobacterales</taxon>
        <taxon>Rhodobacter group</taxon>
        <taxon>Rhodobacter</taxon>
    </lineage>
</organism>
<keyword evidence="1" id="KW-0812">Transmembrane</keyword>
<comment type="caution">
    <text evidence="2">The sequence shown here is derived from an EMBL/GenBank/DDBJ whole genome shotgun (WGS) entry which is preliminary data.</text>
</comment>
<protein>
    <submittedName>
        <fullName evidence="2">TrgA family protein</fullName>
    </submittedName>
</protein>
<feature type="transmembrane region" description="Helical" evidence="1">
    <location>
        <begin position="20"/>
        <end position="40"/>
    </location>
</feature>
<accession>A0ABS8YRF1</accession>
<feature type="transmembrane region" description="Helical" evidence="1">
    <location>
        <begin position="47"/>
        <end position="65"/>
    </location>
</feature>
<keyword evidence="3" id="KW-1185">Reference proteome</keyword>
<sequence>MQRVVVRNTTMQLPTAAKLVGVLGMSALAFLFVSAVLNWLPAGVRTVGLLPFAISGGVIIGWRVLGMHSGKGWPQVFGLGGRAAFYLGLYVLFFLGTQQMMTKALRMRYDGPIDAIVGVIAEGISIGISLLRLDVMLLLFIGGMVSAMMSEYAARRWP</sequence>
<evidence type="ECO:0000256" key="1">
    <source>
        <dbReference type="SAM" id="Phobius"/>
    </source>
</evidence>
<dbReference type="EMBL" id="JAJUOS010000002">
    <property type="protein sequence ID" value="MCE5972457.1"/>
    <property type="molecule type" value="Genomic_DNA"/>
</dbReference>
<reference evidence="2 3" key="1">
    <citation type="submission" date="2021-12" db="EMBL/GenBank/DDBJ databases">
        <title>Sinirhodobacter sp. WL0062 is a bacterium isolated from seawater.</title>
        <authorList>
            <person name="Wang L."/>
            <person name="He W."/>
            <person name="Zhang D.-F."/>
        </authorList>
    </citation>
    <scope>NUCLEOTIDE SEQUENCE [LARGE SCALE GENOMIC DNA]</scope>
    <source>
        <strain evidence="2 3">WL0062</strain>
    </source>
</reference>
<evidence type="ECO:0000313" key="3">
    <source>
        <dbReference type="Proteomes" id="UP001521181"/>
    </source>
</evidence>
<gene>
    <name evidence="2" type="ORF">LZA78_03010</name>
</gene>
<feature type="transmembrane region" description="Helical" evidence="1">
    <location>
        <begin position="135"/>
        <end position="154"/>
    </location>
</feature>
<evidence type="ECO:0000313" key="2">
    <source>
        <dbReference type="EMBL" id="MCE5972457.1"/>
    </source>
</evidence>